<dbReference type="Pfam" id="PF14487">
    <property type="entry name" value="DarT"/>
    <property type="match status" value="1"/>
</dbReference>
<proteinExistence type="inferred from homology"/>
<dbReference type="Proteomes" id="UP000199516">
    <property type="component" value="Unassembled WGS sequence"/>
</dbReference>
<evidence type="ECO:0000313" key="9">
    <source>
        <dbReference type="Proteomes" id="UP000199516"/>
    </source>
</evidence>
<evidence type="ECO:0000256" key="1">
    <source>
        <dbReference type="ARBA" id="ARBA00022649"/>
    </source>
</evidence>
<gene>
    <name evidence="8" type="ORF">SAMN05192532_102526</name>
</gene>
<feature type="domain" description="DarT" evidence="7">
    <location>
        <begin position="4"/>
        <end position="83"/>
    </location>
</feature>
<evidence type="ECO:0000256" key="2">
    <source>
        <dbReference type="ARBA" id="ARBA00022676"/>
    </source>
</evidence>
<accession>A0A1I2BV64</accession>
<reference evidence="8 9" key="1">
    <citation type="submission" date="2016-10" db="EMBL/GenBank/DDBJ databases">
        <authorList>
            <person name="de Groot N.N."/>
        </authorList>
    </citation>
    <scope>NUCLEOTIDE SEQUENCE [LARGE SCALE GENOMIC DNA]</scope>
    <source>
        <strain evidence="8 9">DSM 23995</strain>
    </source>
</reference>
<dbReference type="InterPro" id="IPR029494">
    <property type="entry name" value="DarT"/>
</dbReference>
<comment type="similarity">
    <text evidence="6">Belongs to the DarT ADP-ribosyltransferase family.</text>
</comment>
<dbReference type="STRING" id="930128.SAMN05192532_102526"/>
<organism evidence="8 9">
    <name type="scientific">Alteribacillus iranensis</name>
    <dbReference type="NCBI Taxonomy" id="930128"/>
    <lineage>
        <taxon>Bacteria</taxon>
        <taxon>Bacillati</taxon>
        <taxon>Bacillota</taxon>
        <taxon>Bacilli</taxon>
        <taxon>Bacillales</taxon>
        <taxon>Bacillaceae</taxon>
        <taxon>Alteribacillus</taxon>
    </lineage>
</organism>
<sequence>MEHKLLYHITDYKNLPSIFEKGVLVAHSQVTFKKISYSDIAYGHIQDRRSSTRVQASPYGMLHDYVPFYFAPKSPMLYAIKNG</sequence>
<comment type="caution">
    <text evidence="6">Lacks conserved residue(s) required for the propagation of feature annotation.</text>
</comment>
<dbReference type="AlphaFoldDB" id="A0A1I2BV64"/>
<evidence type="ECO:0000256" key="4">
    <source>
        <dbReference type="ARBA" id="ARBA00022695"/>
    </source>
</evidence>
<name>A0A1I2BV64_9BACI</name>
<keyword evidence="2" id="KW-0328">Glycosyltransferase</keyword>
<evidence type="ECO:0000256" key="5">
    <source>
        <dbReference type="ARBA" id="ARBA00023125"/>
    </source>
</evidence>
<dbReference type="GO" id="GO:0003677">
    <property type="term" value="F:DNA binding"/>
    <property type="evidence" value="ECO:0007669"/>
    <property type="project" value="UniProtKB-UniRule"/>
</dbReference>
<evidence type="ECO:0000256" key="6">
    <source>
        <dbReference type="PROSITE-ProRule" id="PRU01362"/>
    </source>
</evidence>
<dbReference type="GO" id="GO:0016757">
    <property type="term" value="F:glycosyltransferase activity"/>
    <property type="evidence" value="ECO:0007669"/>
    <property type="project" value="UniProtKB-KW"/>
</dbReference>
<evidence type="ECO:0000313" key="8">
    <source>
        <dbReference type="EMBL" id="SFE59999.1"/>
    </source>
</evidence>
<protein>
    <recommendedName>
        <fullName evidence="7">DarT domain-containing protein</fullName>
    </recommendedName>
</protein>
<dbReference type="PROSITE" id="PS52018">
    <property type="entry name" value="DART"/>
    <property type="match status" value="1"/>
</dbReference>
<evidence type="ECO:0000256" key="3">
    <source>
        <dbReference type="ARBA" id="ARBA00022679"/>
    </source>
</evidence>
<evidence type="ECO:0000259" key="7">
    <source>
        <dbReference type="PROSITE" id="PS52018"/>
    </source>
</evidence>
<dbReference type="GO" id="GO:0016779">
    <property type="term" value="F:nucleotidyltransferase activity"/>
    <property type="evidence" value="ECO:0007669"/>
    <property type="project" value="UniProtKB-KW"/>
</dbReference>
<keyword evidence="4" id="KW-0548">Nucleotidyltransferase</keyword>
<keyword evidence="5 6" id="KW-0238">DNA-binding</keyword>
<keyword evidence="9" id="KW-1185">Reference proteome</keyword>
<dbReference type="EMBL" id="FONT01000002">
    <property type="protein sequence ID" value="SFE59999.1"/>
    <property type="molecule type" value="Genomic_DNA"/>
</dbReference>
<keyword evidence="1 6" id="KW-1277">Toxin-antitoxin system</keyword>
<keyword evidence="3" id="KW-0808">Transferase</keyword>